<dbReference type="InterPro" id="IPR053182">
    <property type="entry name" value="YobU-like_regulator"/>
</dbReference>
<dbReference type="AlphaFoldDB" id="A0A7W1T616"/>
<dbReference type="InterPro" id="IPR029442">
    <property type="entry name" value="GyrI-like"/>
</dbReference>
<evidence type="ECO:0000313" key="3">
    <source>
        <dbReference type="Proteomes" id="UP000548787"/>
    </source>
</evidence>
<dbReference type="Pfam" id="PF06445">
    <property type="entry name" value="GyrI-like"/>
    <property type="match status" value="1"/>
</dbReference>
<dbReference type="Proteomes" id="UP000548787">
    <property type="component" value="Unassembled WGS sequence"/>
</dbReference>
<reference evidence="2 3" key="1">
    <citation type="submission" date="2020-05" db="EMBL/GenBank/DDBJ databases">
        <authorList>
            <person name="Carlin C.R."/>
        </authorList>
    </citation>
    <scope>NUCLEOTIDE SEQUENCE [LARGE SCALE GENOMIC DNA]</scope>
    <source>
        <strain evidence="2 3">FSL W9-0585</strain>
    </source>
</reference>
<dbReference type="InterPro" id="IPR011256">
    <property type="entry name" value="Reg_factor_effector_dom_sf"/>
</dbReference>
<gene>
    <name evidence="2" type="ORF">HPK16_07045</name>
</gene>
<dbReference type="PANTHER" id="PTHR36444:SF3">
    <property type="entry name" value="TRANSCRIPTIONAL ACTIVATOR, PUTATIVE-RELATED"/>
    <property type="match status" value="1"/>
</dbReference>
<dbReference type="RefSeq" id="WP_181676296.1">
    <property type="nucleotide sequence ID" value="NZ_JABJVM010000005.1"/>
</dbReference>
<dbReference type="InterPro" id="IPR010499">
    <property type="entry name" value="AraC_E-bd"/>
</dbReference>
<comment type="caution">
    <text evidence="2">The sequence shown here is derived from an EMBL/GenBank/DDBJ whole genome shotgun (WGS) entry which is preliminary data.</text>
</comment>
<feature type="domain" description="AraC effector-binding" evidence="1">
    <location>
        <begin position="1"/>
        <end position="160"/>
    </location>
</feature>
<sequence length="162" mass="18486">MDYKIVEHEKFQVVGVKKVFSFDAGQNLVEIPKFWGEVWSDGTMERLEELKNGAVSRYMGICNVSKEQAPKKEMDYWIAVDYDGETPVGTEKLEVPALQWAVFQSVGAMPDAIQQTWQKIYAEWLPTSGYEHAAGPEIEVYGPCDNRAANYECEVWIPVQKK</sequence>
<dbReference type="EMBL" id="JABJVM010000005">
    <property type="protein sequence ID" value="MBA3926094.1"/>
    <property type="molecule type" value="Genomic_DNA"/>
</dbReference>
<protein>
    <submittedName>
        <fullName evidence="2">AraC family transcriptional regulator</fullName>
    </submittedName>
</protein>
<dbReference type="SMART" id="SM00871">
    <property type="entry name" value="AraC_E_bind"/>
    <property type="match status" value="1"/>
</dbReference>
<keyword evidence="3" id="KW-1185">Reference proteome</keyword>
<proteinExistence type="predicted"/>
<organism evidence="2 3">
    <name type="scientific">Listeria rustica</name>
    <dbReference type="NCBI Taxonomy" id="2713503"/>
    <lineage>
        <taxon>Bacteria</taxon>
        <taxon>Bacillati</taxon>
        <taxon>Bacillota</taxon>
        <taxon>Bacilli</taxon>
        <taxon>Bacillales</taxon>
        <taxon>Listeriaceae</taxon>
        <taxon>Listeria</taxon>
    </lineage>
</organism>
<evidence type="ECO:0000313" key="2">
    <source>
        <dbReference type="EMBL" id="MBA3926094.1"/>
    </source>
</evidence>
<reference evidence="2 3" key="2">
    <citation type="submission" date="2020-08" db="EMBL/GenBank/DDBJ databases">
        <title>Listeria ohnekaius sp. nov. and Listeria portnoyii sp. nov. isolated from non-agricultural and natural environments.</title>
        <authorList>
            <person name="Weller D."/>
            <person name="Belias A.M."/>
            <person name="Liao J."/>
            <person name="Guo S."/>
            <person name="Orsi R.H."/>
            <person name="Wiedmann M."/>
        </authorList>
    </citation>
    <scope>NUCLEOTIDE SEQUENCE [LARGE SCALE GENOMIC DNA]</scope>
    <source>
        <strain evidence="2 3">FSL W9-0585</strain>
    </source>
</reference>
<dbReference type="PANTHER" id="PTHR36444">
    <property type="entry name" value="TRANSCRIPTIONAL REGULATOR PROTEIN YOBU-RELATED"/>
    <property type="match status" value="1"/>
</dbReference>
<accession>A0A7W1T616</accession>
<evidence type="ECO:0000259" key="1">
    <source>
        <dbReference type="SMART" id="SM00871"/>
    </source>
</evidence>
<dbReference type="SUPFAM" id="SSF55136">
    <property type="entry name" value="Probable bacterial effector-binding domain"/>
    <property type="match status" value="1"/>
</dbReference>
<name>A0A7W1T616_9LIST</name>
<dbReference type="Gene3D" id="3.20.80.10">
    <property type="entry name" value="Regulatory factor, effector binding domain"/>
    <property type="match status" value="1"/>
</dbReference>